<feature type="transmembrane region" description="Helical" evidence="1">
    <location>
        <begin position="142"/>
        <end position="161"/>
    </location>
</feature>
<name>A0ABV8UPE2_9PROT</name>
<organism evidence="3 4">
    <name type="scientific">Fodinicurvata halophila</name>
    <dbReference type="NCBI Taxonomy" id="1419723"/>
    <lineage>
        <taxon>Bacteria</taxon>
        <taxon>Pseudomonadati</taxon>
        <taxon>Pseudomonadota</taxon>
        <taxon>Alphaproteobacteria</taxon>
        <taxon>Rhodospirillales</taxon>
        <taxon>Rhodovibrionaceae</taxon>
        <taxon>Fodinicurvata</taxon>
    </lineage>
</organism>
<evidence type="ECO:0000313" key="4">
    <source>
        <dbReference type="Proteomes" id="UP001595799"/>
    </source>
</evidence>
<dbReference type="EMBL" id="JBHSCW010000007">
    <property type="protein sequence ID" value="MFC4352631.1"/>
    <property type="molecule type" value="Genomic_DNA"/>
</dbReference>
<evidence type="ECO:0000259" key="2">
    <source>
        <dbReference type="Pfam" id="PF07331"/>
    </source>
</evidence>
<evidence type="ECO:0000256" key="1">
    <source>
        <dbReference type="SAM" id="Phobius"/>
    </source>
</evidence>
<keyword evidence="4" id="KW-1185">Reference proteome</keyword>
<reference evidence="4" key="1">
    <citation type="journal article" date="2019" name="Int. J. Syst. Evol. Microbiol.">
        <title>The Global Catalogue of Microorganisms (GCM) 10K type strain sequencing project: providing services to taxonomists for standard genome sequencing and annotation.</title>
        <authorList>
            <consortium name="The Broad Institute Genomics Platform"/>
            <consortium name="The Broad Institute Genome Sequencing Center for Infectious Disease"/>
            <person name="Wu L."/>
            <person name="Ma J."/>
        </authorList>
    </citation>
    <scope>NUCLEOTIDE SEQUENCE [LARGE SCALE GENOMIC DNA]</scope>
    <source>
        <strain evidence="4">CECT 8472</strain>
    </source>
</reference>
<feature type="transmembrane region" description="Helical" evidence="1">
    <location>
        <begin position="94"/>
        <end position="111"/>
    </location>
</feature>
<feature type="transmembrane region" description="Helical" evidence="1">
    <location>
        <begin position="12"/>
        <end position="31"/>
    </location>
</feature>
<evidence type="ECO:0000313" key="3">
    <source>
        <dbReference type="EMBL" id="MFC4352631.1"/>
    </source>
</evidence>
<comment type="caution">
    <text evidence="3">The sequence shown here is derived from an EMBL/GenBank/DDBJ whole genome shotgun (WGS) entry which is preliminary data.</text>
</comment>
<dbReference type="InterPro" id="IPR009936">
    <property type="entry name" value="DUF1468"/>
</dbReference>
<feature type="domain" description="DUF1468" evidence="2">
    <location>
        <begin position="12"/>
        <end position="170"/>
    </location>
</feature>
<feature type="transmembrane region" description="Helical" evidence="1">
    <location>
        <begin position="51"/>
        <end position="73"/>
    </location>
</feature>
<keyword evidence="1" id="KW-0472">Membrane</keyword>
<gene>
    <name evidence="3" type="ORF">ACFOW6_13850</name>
</gene>
<proteinExistence type="predicted"/>
<protein>
    <submittedName>
        <fullName evidence="3">Tripartite tricarboxylate transporter TctB family protein</fullName>
    </submittedName>
</protein>
<dbReference type="Pfam" id="PF07331">
    <property type="entry name" value="TctB"/>
    <property type="match status" value="1"/>
</dbReference>
<sequence length="171" mass="18556">MKPGLLTRLDFVFSIILTAFGVAVLVESLRMTRMEGVDVNPYSLPGIVPGFLGALLALCGIILFVRSVAAGGWRLGLSRQAFADFLTSSATRRMAVTLVLTLVYAIVLFVWTPFQLGTGLFVFAFIVTTEALALGRRPSWRAIASALVLAVICAFAVSYIFETLFYVRLPG</sequence>
<keyword evidence="1" id="KW-0812">Transmembrane</keyword>
<dbReference type="RefSeq" id="WP_382422985.1">
    <property type="nucleotide sequence ID" value="NZ_JBHSCW010000007.1"/>
</dbReference>
<dbReference type="Proteomes" id="UP001595799">
    <property type="component" value="Unassembled WGS sequence"/>
</dbReference>
<keyword evidence="1" id="KW-1133">Transmembrane helix</keyword>
<accession>A0ABV8UPE2</accession>
<feature type="transmembrane region" description="Helical" evidence="1">
    <location>
        <begin position="117"/>
        <end position="135"/>
    </location>
</feature>